<gene>
    <name evidence="1" type="ORF">BH720_010900</name>
</gene>
<keyword evidence="1" id="KW-0489">Methyltransferase</keyword>
<reference evidence="1 2" key="1">
    <citation type="journal article" date="2016" name="Genome Announc.">
        <title>Draft Genome Sequence of the Thermotolerant Cyanobacterium Desertifilum sp. IPPAS B-1220.</title>
        <authorList>
            <person name="Mironov K.S."/>
            <person name="Sinetova M.A."/>
            <person name="Bolatkhan K."/>
            <person name="Zayadan B.K."/>
            <person name="Ustinova V.V."/>
            <person name="Kupriyanova E.V."/>
            <person name="Skrypnik A.N."/>
            <person name="Gogoleva N.E."/>
            <person name="Gogolev Y.V."/>
            <person name="Los D.A."/>
        </authorList>
    </citation>
    <scope>NUCLEOTIDE SEQUENCE [LARGE SCALE GENOMIC DNA]</scope>
    <source>
        <strain evidence="1 2">IPPAS B-1220</strain>
    </source>
</reference>
<keyword evidence="1" id="KW-0808">Transferase</keyword>
<dbReference type="Proteomes" id="UP000095472">
    <property type="component" value="Chromosome"/>
</dbReference>
<organism evidence="1 2">
    <name type="scientific">Desertifilum tharense IPPAS B-1220</name>
    <dbReference type="NCBI Taxonomy" id="1781255"/>
    <lineage>
        <taxon>Bacteria</taxon>
        <taxon>Bacillati</taxon>
        <taxon>Cyanobacteriota</taxon>
        <taxon>Cyanophyceae</taxon>
        <taxon>Desertifilales</taxon>
        <taxon>Desertifilaceae</taxon>
        <taxon>Desertifilum</taxon>
    </lineage>
</organism>
<accession>A0ACD5GZL7</accession>
<keyword evidence="2" id="KW-1185">Reference proteome</keyword>
<name>A0ACD5GZL7_9CYAN</name>
<protein>
    <submittedName>
        <fullName evidence="1">Class I SAM-dependent methyltransferase</fullName>
        <ecNumber evidence="1">2.1.1.-</ecNumber>
    </submittedName>
</protein>
<dbReference type="EC" id="2.1.1.-" evidence="1"/>
<evidence type="ECO:0000313" key="2">
    <source>
        <dbReference type="Proteomes" id="UP000095472"/>
    </source>
</evidence>
<sequence length="266" mass="29842">MAIALSIQVKLTLSHLFKGNDMSAGSTAVSGKIEDLYVQYGCGMSAPEGWLNFDASPNLLLERLPVIGFFYAGQKYIGDSPVRMKFPQTIQFGDIVKGLPLEKGSVKGIYASHVLEHLPLEDCRVALQNTFNLLEPGGIFRLLVPDLKILASRYINSSEPGASVSFIQAMEMGTIRKSRGVKGLVASFLSNKNHVWMWDYNSMKLELEKIGFTNIRRANFNDSEDPMFKNVEDERRFIEAVAIQCQKPVLILELFILPRLRQQLPQ</sequence>
<proteinExistence type="predicted"/>
<evidence type="ECO:0000313" key="1">
    <source>
        <dbReference type="EMBL" id="XPM65944.1"/>
    </source>
</evidence>
<dbReference type="EMBL" id="CP182909">
    <property type="protein sequence ID" value="XPM65944.1"/>
    <property type="molecule type" value="Genomic_DNA"/>
</dbReference>